<dbReference type="Pfam" id="PF00067">
    <property type="entry name" value="p450"/>
    <property type="match status" value="1"/>
</dbReference>
<dbReference type="PANTHER" id="PTHR46300:SF9">
    <property type="entry name" value="P450, PUTATIVE-RELATED"/>
    <property type="match status" value="1"/>
</dbReference>
<sequence>MNTTKLLGTGALSPSFVFDHDSGNAIFGLSSSTLVVLVAMIAVSTLTLKSVLPGDRSINLPGPRGWPIVGSWFDLGNNWAEYFRQAAKEYGDVFKVHIGNRTVVVVNSPKAAHILFNEHGSSLISRPWFYTFHGVLSKSSAFTIGTSAWSDSTKNKRKAAATALNRPAVQSYMPIIVEESLDAVRRILNDGNAGKNGIVPYSYFQRLALNTSFQVNYGFRMGERDDGLFDEISEVIAKVASVRAVTGSLQDYVPLMRYLPANAKSKAAASYGLRRKKFMSKLYEELEQRVNQGKDESCITGNILKDTESRKKLSRLEIDSICLSMVSAGLDTFANTMIWTIGFLAKHPEIQRKAQAELLAHYPNRELPHVDSEDLVYIHAMAKEASRLFNVFRICLPRTNVSDVTYNNAVIPAGTTFFLNSWACNVDAEKFADPFEFKPERFMDKSASNAHVENKMGGVETYAFGMGRRMCPGVFLALREIYTTLVFLTHFFDIAPDGEYDIDPLTAVEDGRAFSVRPKPFKVRCTPRPGVDLSPVLDKQ</sequence>
<keyword evidence="13" id="KW-1185">Reference proteome</keyword>
<dbReference type="PROSITE" id="PS00086">
    <property type="entry name" value="CYTOCHROME_P450"/>
    <property type="match status" value="1"/>
</dbReference>
<comment type="pathway">
    <text evidence="2">Secondary metabolite biosynthesis.</text>
</comment>
<dbReference type="Gene3D" id="1.10.630.10">
    <property type="entry name" value="Cytochrome P450"/>
    <property type="match status" value="1"/>
</dbReference>
<dbReference type="InterPro" id="IPR050364">
    <property type="entry name" value="Cytochrome_P450_fung"/>
</dbReference>
<dbReference type="STRING" id="237631.A0A0D1C9F3"/>
<dbReference type="GeneID" id="23565065"/>
<dbReference type="GO" id="GO:0016705">
    <property type="term" value="F:oxidoreductase activity, acting on paired donors, with incorporation or reduction of molecular oxygen"/>
    <property type="evidence" value="ECO:0007669"/>
    <property type="project" value="InterPro"/>
</dbReference>
<evidence type="ECO:0000256" key="2">
    <source>
        <dbReference type="ARBA" id="ARBA00005179"/>
    </source>
</evidence>
<dbReference type="Proteomes" id="UP000000561">
    <property type="component" value="Chromosome 4"/>
</dbReference>
<name>A0A0D1C9F3_MYCMD</name>
<feature type="transmembrane region" description="Helical" evidence="11">
    <location>
        <begin position="25"/>
        <end position="48"/>
    </location>
</feature>
<evidence type="ECO:0000256" key="1">
    <source>
        <dbReference type="ARBA" id="ARBA00001971"/>
    </source>
</evidence>
<keyword evidence="6 10" id="KW-0560">Oxidoreductase</keyword>
<keyword evidence="11" id="KW-0472">Membrane</keyword>
<evidence type="ECO:0000256" key="4">
    <source>
        <dbReference type="ARBA" id="ARBA00022617"/>
    </source>
</evidence>
<gene>
    <name evidence="12" type="ORF">UMAG_05074</name>
</gene>
<dbReference type="VEuPathDB" id="FungiDB:UMAG_05074"/>
<evidence type="ECO:0000256" key="8">
    <source>
        <dbReference type="ARBA" id="ARBA00023033"/>
    </source>
</evidence>
<evidence type="ECO:0000256" key="3">
    <source>
        <dbReference type="ARBA" id="ARBA00010617"/>
    </source>
</evidence>
<dbReference type="OrthoDB" id="1055148at2759"/>
<evidence type="ECO:0000313" key="12">
    <source>
        <dbReference type="EMBL" id="KIS70002.1"/>
    </source>
</evidence>
<evidence type="ECO:0000256" key="11">
    <source>
        <dbReference type="SAM" id="Phobius"/>
    </source>
</evidence>
<dbReference type="OMA" id="RSVHMDE"/>
<keyword evidence="8 10" id="KW-0503">Monooxygenase</keyword>
<keyword evidence="4 9" id="KW-0349">Heme</keyword>
<dbReference type="InterPro" id="IPR001128">
    <property type="entry name" value="Cyt_P450"/>
</dbReference>
<organism evidence="12 13">
    <name type="scientific">Mycosarcoma maydis</name>
    <name type="common">Corn smut fungus</name>
    <name type="synonym">Ustilago maydis</name>
    <dbReference type="NCBI Taxonomy" id="5270"/>
    <lineage>
        <taxon>Eukaryota</taxon>
        <taxon>Fungi</taxon>
        <taxon>Dikarya</taxon>
        <taxon>Basidiomycota</taxon>
        <taxon>Ustilaginomycotina</taxon>
        <taxon>Ustilaginomycetes</taxon>
        <taxon>Ustilaginales</taxon>
        <taxon>Ustilaginaceae</taxon>
        <taxon>Mycosarcoma</taxon>
    </lineage>
</organism>
<dbReference type="InterPro" id="IPR036396">
    <property type="entry name" value="Cyt_P450_sf"/>
</dbReference>
<evidence type="ECO:0000256" key="6">
    <source>
        <dbReference type="ARBA" id="ARBA00023002"/>
    </source>
</evidence>
<dbReference type="PANTHER" id="PTHR46300">
    <property type="entry name" value="P450, PUTATIVE (EUROFUNG)-RELATED-RELATED"/>
    <property type="match status" value="1"/>
</dbReference>
<protein>
    <submittedName>
        <fullName evidence="12">Cytochrome P450 monooxygenase/Phenylacetate hydroxylase</fullName>
    </submittedName>
</protein>
<dbReference type="GO" id="GO:0005506">
    <property type="term" value="F:iron ion binding"/>
    <property type="evidence" value="ECO:0007669"/>
    <property type="project" value="InterPro"/>
</dbReference>
<dbReference type="KEGG" id="uma:UMAG_05074"/>
<dbReference type="GO" id="GO:0004497">
    <property type="term" value="F:monooxygenase activity"/>
    <property type="evidence" value="ECO:0007669"/>
    <property type="project" value="UniProtKB-KW"/>
</dbReference>
<evidence type="ECO:0000256" key="10">
    <source>
        <dbReference type="RuleBase" id="RU000461"/>
    </source>
</evidence>
<accession>A0A0D1C9F3</accession>
<dbReference type="SMR" id="A0A0D1C9F3"/>
<evidence type="ECO:0000313" key="13">
    <source>
        <dbReference type="Proteomes" id="UP000000561"/>
    </source>
</evidence>
<keyword evidence="5 9" id="KW-0479">Metal-binding</keyword>
<dbReference type="InterPro" id="IPR002401">
    <property type="entry name" value="Cyt_P450_E_grp-I"/>
</dbReference>
<dbReference type="InterPro" id="IPR017972">
    <property type="entry name" value="Cyt_P450_CS"/>
</dbReference>
<dbReference type="eggNOG" id="KOG0156">
    <property type="taxonomic scope" value="Eukaryota"/>
</dbReference>
<evidence type="ECO:0000256" key="5">
    <source>
        <dbReference type="ARBA" id="ARBA00022723"/>
    </source>
</evidence>
<evidence type="ECO:0000256" key="7">
    <source>
        <dbReference type="ARBA" id="ARBA00023004"/>
    </source>
</evidence>
<dbReference type="AlphaFoldDB" id="A0A0D1C9F3"/>
<proteinExistence type="inferred from homology"/>
<keyword evidence="11" id="KW-0812">Transmembrane</keyword>
<dbReference type="GO" id="GO:0020037">
    <property type="term" value="F:heme binding"/>
    <property type="evidence" value="ECO:0007669"/>
    <property type="project" value="InterPro"/>
</dbReference>
<feature type="binding site" description="axial binding residue" evidence="9">
    <location>
        <position position="471"/>
    </location>
    <ligand>
        <name>heme</name>
        <dbReference type="ChEBI" id="CHEBI:30413"/>
    </ligand>
    <ligandPart>
        <name>Fe</name>
        <dbReference type="ChEBI" id="CHEBI:18248"/>
    </ligandPart>
</feature>
<dbReference type="PRINTS" id="PR00385">
    <property type="entry name" value="P450"/>
</dbReference>
<dbReference type="PRINTS" id="PR00463">
    <property type="entry name" value="EP450I"/>
</dbReference>
<evidence type="ECO:0000256" key="9">
    <source>
        <dbReference type="PIRSR" id="PIRSR602401-1"/>
    </source>
</evidence>
<comment type="similarity">
    <text evidence="3 10">Belongs to the cytochrome P450 family.</text>
</comment>
<reference evidence="12 13" key="1">
    <citation type="journal article" date="2006" name="Nature">
        <title>Insights from the genome of the biotrophic fungal plant pathogen Ustilago maydis.</title>
        <authorList>
            <person name="Kamper J."/>
            <person name="Kahmann R."/>
            <person name="Bolker M."/>
            <person name="Ma L.J."/>
            <person name="Brefort T."/>
            <person name="Saville B.J."/>
            <person name="Banuett F."/>
            <person name="Kronstad J.W."/>
            <person name="Gold S.E."/>
            <person name="Muller O."/>
            <person name="Perlin M.H."/>
            <person name="Wosten H.A."/>
            <person name="de Vries R."/>
            <person name="Ruiz-Herrera J."/>
            <person name="Reynaga-Pena C.G."/>
            <person name="Snetselaar K."/>
            <person name="McCann M."/>
            <person name="Perez-Martin J."/>
            <person name="Feldbrugge M."/>
            <person name="Basse C.W."/>
            <person name="Steinberg G."/>
            <person name="Ibeas J.I."/>
            <person name="Holloman W."/>
            <person name="Guzman P."/>
            <person name="Farman M."/>
            <person name="Stajich J.E."/>
            <person name="Sentandreu R."/>
            <person name="Gonzalez-Prieto J.M."/>
            <person name="Kennell J.C."/>
            <person name="Molina L."/>
            <person name="Schirawski J."/>
            <person name="Mendoza-Mendoza A."/>
            <person name="Greilinger D."/>
            <person name="Munch K."/>
            <person name="Rossel N."/>
            <person name="Scherer M."/>
            <person name="Vranes M."/>
            <person name="Ladendorf O."/>
            <person name="Vincon V."/>
            <person name="Fuchs U."/>
            <person name="Sandrock B."/>
            <person name="Meng S."/>
            <person name="Ho E.C."/>
            <person name="Cahill M.J."/>
            <person name="Boyce K.J."/>
            <person name="Klose J."/>
            <person name="Klosterman S.J."/>
            <person name="Deelstra H.J."/>
            <person name="Ortiz-Castellanos L."/>
            <person name="Li W."/>
            <person name="Sanchez-Alonso P."/>
            <person name="Schreier P.H."/>
            <person name="Hauser-Hahn I."/>
            <person name="Vaupel M."/>
            <person name="Koopmann E."/>
            <person name="Friedrich G."/>
            <person name="Voss H."/>
            <person name="Schluter T."/>
            <person name="Margolis J."/>
            <person name="Platt D."/>
            <person name="Swimmer C."/>
            <person name="Gnirke A."/>
            <person name="Chen F."/>
            <person name="Vysotskaia V."/>
            <person name="Mannhaupt G."/>
            <person name="Guldener U."/>
            <person name="Munsterkotter M."/>
            <person name="Haase D."/>
            <person name="Oesterheld M."/>
            <person name="Mewes H.W."/>
            <person name="Mauceli E.W."/>
            <person name="DeCaprio D."/>
            <person name="Wade C.M."/>
            <person name="Butler J."/>
            <person name="Young S."/>
            <person name="Jaffe D.B."/>
            <person name="Calvo S."/>
            <person name="Nusbaum C."/>
            <person name="Galagan J."/>
            <person name="Birren B.W."/>
        </authorList>
    </citation>
    <scope>NUCLEOTIDE SEQUENCE [LARGE SCALE GENOMIC DNA]</scope>
    <source>
        <strain evidence="13">DSM 14603 / FGSC 9021 / UM521</strain>
    </source>
</reference>
<dbReference type="RefSeq" id="XP_011388154.1">
    <property type="nucleotide sequence ID" value="XM_011389852.1"/>
</dbReference>
<dbReference type="SUPFAM" id="SSF48264">
    <property type="entry name" value="Cytochrome P450"/>
    <property type="match status" value="1"/>
</dbReference>
<keyword evidence="7 9" id="KW-0408">Iron</keyword>
<dbReference type="EMBL" id="CM003143">
    <property type="protein sequence ID" value="KIS70002.1"/>
    <property type="molecule type" value="Genomic_DNA"/>
</dbReference>
<dbReference type="InParanoid" id="A0A0D1C9F3"/>
<keyword evidence="11" id="KW-1133">Transmembrane helix</keyword>
<comment type="cofactor">
    <cofactor evidence="1 9">
        <name>heme</name>
        <dbReference type="ChEBI" id="CHEBI:30413"/>
    </cofactor>
</comment>